<reference evidence="5" key="1">
    <citation type="submission" date="2016-10" db="EMBL/GenBank/DDBJ databases">
        <authorList>
            <person name="Varghese N."/>
            <person name="Submissions S."/>
        </authorList>
    </citation>
    <scope>NUCLEOTIDE SEQUENCE [LARGE SCALE GENOMIC DNA]</scope>
    <source>
        <strain evidence="5">IMMIB L-1606</strain>
    </source>
</reference>
<dbReference type="GO" id="GO:0016020">
    <property type="term" value="C:membrane"/>
    <property type="evidence" value="ECO:0007669"/>
    <property type="project" value="InterPro"/>
</dbReference>
<name>A0A1H2B5U5_9MICC</name>
<gene>
    <name evidence="4" type="ORF">SAMN04489743_3455</name>
</gene>
<dbReference type="InterPro" id="IPR000462">
    <property type="entry name" value="CDP-OH_P_trans"/>
</dbReference>
<protein>
    <submittedName>
        <fullName evidence="4">CDP-alcohol phosphatidyltransferase</fullName>
    </submittedName>
</protein>
<dbReference type="Pfam" id="PF01066">
    <property type="entry name" value="CDP-OH_P_transf"/>
    <property type="match status" value="1"/>
</dbReference>
<keyword evidence="5" id="KW-1185">Reference proteome</keyword>
<evidence type="ECO:0000256" key="3">
    <source>
        <dbReference type="SAM" id="Phobius"/>
    </source>
</evidence>
<dbReference type="InterPro" id="IPR043130">
    <property type="entry name" value="CDP-OH_PTrfase_TM_dom"/>
</dbReference>
<dbReference type="Proteomes" id="UP000198751">
    <property type="component" value="Chromosome I"/>
</dbReference>
<keyword evidence="3" id="KW-1133">Transmembrane helix</keyword>
<proteinExistence type="inferred from homology"/>
<dbReference type="InterPro" id="IPR048254">
    <property type="entry name" value="CDP_ALCOHOL_P_TRANSF_CS"/>
</dbReference>
<keyword evidence="3" id="KW-0472">Membrane</keyword>
<keyword evidence="1 2" id="KW-0808">Transferase</keyword>
<organism evidence="4 5">
    <name type="scientific">Pseudarthrobacter equi</name>
    <dbReference type="NCBI Taxonomy" id="728066"/>
    <lineage>
        <taxon>Bacteria</taxon>
        <taxon>Bacillati</taxon>
        <taxon>Actinomycetota</taxon>
        <taxon>Actinomycetes</taxon>
        <taxon>Micrococcales</taxon>
        <taxon>Micrococcaceae</taxon>
        <taxon>Pseudarthrobacter</taxon>
    </lineage>
</organism>
<dbReference type="Gene3D" id="1.20.120.1760">
    <property type="match status" value="1"/>
</dbReference>
<evidence type="ECO:0000313" key="4">
    <source>
        <dbReference type="EMBL" id="SDT53660.1"/>
    </source>
</evidence>
<accession>A0A1H2B5U5</accession>
<dbReference type="AlphaFoldDB" id="A0A1H2B5U5"/>
<dbReference type="EMBL" id="LT629779">
    <property type="protein sequence ID" value="SDT53660.1"/>
    <property type="molecule type" value="Genomic_DNA"/>
</dbReference>
<evidence type="ECO:0000313" key="5">
    <source>
        <dbReference type="Proteomes" id="UP000198751"/>
    </source>
</evidence>
<dbReference type="GO" id="GO:0008654">
    <property type="term" value="P:phospholipid biosynthetic process"/>
    <property type="evidence" value="ECO:0007669"/>
    <property type="project" value="InterPro"/>
</dbReference>
<comment type="similarity">
    <text evidence="2">Belongs to the CDP-alcohol phosphatidyltransferase class-I family.</text>
</comment>
<dbReference type="PROSITE" id="PS00379">
    <property type="entry name" value="CDP_ALCOHOL_P_TRANSF"/>
    <property type="match status" value="1"/>
</dbReference>
<feature type="transmembrane region" description="Helical" evidence="3">
    <location>
        <begin position="164"/>
        <end position="182"/>
    </location>
</feature>
<dbReference type="GO" id="GO:0016780">
    <property type="term" value="F:phosphotransferase activity, for other substituted phosphate groups"/>
    <property type="evidence" value="ECO:0007669"/>
    <property type="project" value="InterPro"/>
</dbReference>
<evidence type="ECO:0000256" key="1">
    <source>
        <dbReference type="ARBA" id="ARBA00022679"/>
    </source>
</evidence>
<evidence type="ECO:0000256" key="2">
    <source>
        <dbReference type="RuleBase" id="RU003750"/>
    </source>
</evidence>
<sequence length="214" mass="21663">MVETIATWRPTPADRITLVRAALAAACAVLAVPPLFAGPVPGQVPGEGTGLLLVILGSTALLLDAVDGPVARRTGTASEAGARFDSATDAFLVLVLSVATVTVVGLWTLAIGAMYYVVAAAGLVRPHLREPLPRSMARKVIGAVQPLALLLALVMALVPGIPSALAAAAPAVALPLLLFSFGRDVVALERRHHASAASSRPATPQAAPARGAAT</sequence>
<dbReference type="OrthoDB" id="9796672at2"/>
<keyword evidence="3" id="KW-0812">Transmembrane</keyword>
<feature type="transmembrane region" description="Helical" evidence="3">
    <location>
        <begin position="91"/>
        <end position="119"/>
    </location>
</feature>